<dbReference type="NCBIfam" id="TIGR03438">
    <property type="entry name" value="egtD_ergothio"/>
    <property type="match status" value="1"/>
</dbReference>
<dbReference type="InterPro" id="IPR035094">
    <property type="entry name" value="EgtD"/>
</dbReference>
<evidence type="ECO:0000256" key="1">
    <source>
        <dbReference type="ARBA" id="ARBA00022603"/>
    </source>
</evidence>
<accession>A0ABV8RI27</accession>
<evidence type="ECO:0000256" key="2">
    <source>
        <dbReference type="ARBA" id="ARBA00022679"/>
    </source>
</evidence>
<dbReference type="RefSeq" id="WP_381425020.1">
    <property type="nucleotide sequence ID" value="NZ_JBHSDH010000013.1"/>
</dbReference>
<reference evidence="5" key="1">
    <citation type="journal article" date="2019" name="Int. J. Syst. Evol. Microbiol.">
        <title>The Global Catalogue of Microorganisms (GCM) 10K type strain sequencing project: providing services to taxonomists for standard genome sequencing and annotation.</title>
        <authorList>
            <consortium name="The Broad Institute Genomics Platform"/>
            <consortium name="The Broad Institute Genome Sequencing Center for Infectious Disease"/>
            <person name="Wu L."/>
            <person name="Ma J."/>
        </authorList>
    </citation>
    <scope>NUCLEOTIDE SEQUENCE [LARGE SCALE GENOMIC DNA]</scope>
    <source>
        <strain evidence="5">CECT 8531</strain>
    </source>
</reference>
<name>A0ABV8RI27_9SPHN</name>
<dbReference type="Gene3D" id="3.40.50.150">
    <property type="entry name" value="Vaccinia Virus protein VP39"/>
    <property type="match status" value="1"/>
</dbReference>
<dbReference type="InterPro" id="IPR019257">
    <property type="entry name" value="MeTrfase_dom"/>
</dbReference>
<gene>
    <name evidence="4" type="primary">egtD</name>
    <name evidence="4" type="ORF">ACFOWX_10865</name>
</gene>
<sequence>MLNGQVDPQFRADVQKGLRGPRRAISARWLYDRRGSELFDEITRLPEYYPTRVETELLAKIGTELQEHIGTSGAVVEFGAGSVTKTPLLLRAVRPTAFVPIDISGDYLRAEAASLSGEFPDLLVSPVEADFTGAVALPAAIADMPKLGFFSGSTIGNFVPRSAVNLLRNMRQTLGEGAMLLIAFDRVKPLDLLIPAYDDAAGVTAAFNLNLLERINRELDGTIDISSFAHKAIWNDRESRIEMHLRAGRDMEFSAAGEDFAIKAGESIHTENSHKYDLRSARILLSAGGWTAKAEWSSDDDGFSLILAEAMPVYDAP</sequence>
<feature type="domain" description="Histidine-specific methyltransferase SAM-dependent" evidence="3">
    <location>
        <begin position="10"/>
        <end position="309"/>
    </location>
</feature>
<dbReference type="InterPro" id="IPR051128">
    <property type="entry name" value="EgtD_Methyltrsf_superfamily"/>
</dbReference>
<comment type="caution">
    <text evidence="4">The sequence shown here is derived from an EMBL/GenBank/DDBJ whole genome shotgun (WGS) entry which is preliminary data.</text>
</comment>
<dbReference type="GO" id="GO:0052706">
    <property type="term" value="F:L-histidine N(alpha)-methyltransferase activity"/>
    <property type="evidence" value="ECO:0007669"/>
    <property type="project" value="UniProtKB-EC"/>
</dbReference>
<dbReference type="PANTHER" id="PTHR43397:SF1">
    <property type="entry name" value="ERGOTHIONEINE BIOSYNTHESIS PROTEIN 1"/>
    <property type="match status" value="1"/>
</dbReference>
<dbReference type="EC" id="2.1.1.44" evidence="4"/>
<proteinExistence type="predicted"/>
<keyword evidence="5" id="KW-1185">Reference proteome</keyword>
<dbReference type="PIRSF" id="PIRSF018005">
    <property type="entry name" value="UCP018005"/>
    <property type="match status" value="1"/>
</dbReference>
<dbReference type="Pfam" id="PF10017">
    <property type="entry name" value="Methyltransf_33"/>
    <property type="match status" value="1"/>
</dbReference>
<dbReference type="PANTHER" id="PTHR43397">
    <property type="entry name" value="ERGOTHIONEINE BIOSYNTHESIS PROTEIN 1"/>
    <property type="match status" value="1"/>
</dbReference>
<dbReference type="GO" id="GO:0032259">
    <property type="term" value="P:methylation"/>
    <property type="evidence" value="ECO:0007669"/>
    <property type="project" value="UniProtKB-KW"/>
</dbReference>
<evidence type="ECO:0000259" key="3">
    <source>
        <dbReference type="Pfam" id="PF10017"/>
    </source>
</evidence>
<keyword evidence="2 4" id="KW-0808">Transferase</keyword>
<dbReference type="InterPro" id="IPR017804">
    <property type="entry name" value="MeTrfase_EgtD-like"/>
</dbReference>
<protein>
    <submittedName>
        <fullName evidence="4">L-histidine N(Alpha)-methyltransferase</fullName>
        <ecNumber evidence="4">2.1.1.44</ecNumber>
    </submittedName>
</protein>
<dbReference type="InterPro" id="IPR029063">
    <property type="entry name" value="SAM-dependent_MTases_sf"/>
</dbReference>
<dbReference type="Proteomes" id="UP001595887">
    <property type="component" value="Unassembled WGS sequence"/>
</dbReference>
<keyword evidence="1 4" id="KW-0489">Methyltransferase</keyword>
<dbReference type="EMBL" id="JBHSDH010000013">
    <property type="protein sequence ID" value="MFC4292913.1"/>
    <property type="molecule type" value="Genomic_DNA"/>
</dbReference>
<organism evidence="4 5">
    <name type="scientific">Sphingorhabdus arenilitoris</name>
    <dbReference type="NCBI Taxonomy" id="1490041"/>
    <lineage>
        <taxon>Bacteria</taxon>
        <taxon>Pseudomonadati</taxon>
        <taxon>Pseudomonadota</taxon>
        <taxon>Alphaproteobacteria</taxon>
        <taxon>Sphingomonadales</taxon>
        <taxon>Sphingomonadaceae</taxon>
        <taxon>Sphingorhabdus</taxon>
    </lineage>
</organism>
<evidence type="ECO:0000313" key="4">
    <source>
        <dbReference type="EMBL" id="MFC4292913.1"/>
    </source>
</evidence>
<evidence type="ECO:0000313" key="5">
    <source>
        <dbReference type="Proteomes" id="UP001595887"/>
    </source>
</evidence>